<dbReference type="Gene3D" id="3.40.50.1110">
    <property type="entry name" value="SGNH hydrolase"/>
    <property type="match status" value="1"/>
</dbReference>
<name>A0ABW3JYF2_9BACT</name>
<dbReference type="PANTHER" id="PTHR31988:SF19">
    <property type="entry name" value="9-O-ACETYL-N-ACETYLNEURAMINIC ACID DEACETYLASE-RELATED"/>
    <property type="match status" value="1"/>
</dbReference>
<dbReference type="Proteomes" id="UP001597112">
    <property type="component" value="Unassembled WGS sequence"/>
</dbReference>
<dbReference type="InterPro" id="IPR052940">
    <property type="entry name" value="Carb_Esterase_6"/>
</dbReference>
<evidence type="ECO:0000256" key="2">
    <source>
        <dbReference type="SAM" id="SignalP"/>
    </source>
</evidence>
<dbReference type="RefSeq" id="WP_377576248.1">
    <property type="nucleotide sequence ID" value="NZ_JBHTKA010000001.1"/>
</dbReference>
<reference evidence="5" key="1">
    <citation type="journal article" date="2019" name="Int. J. Syst. Evol. Microbiol.">
        <title>The Global Catalogue of Microorganisms (GCM) 10K type strain sequencing project: providing services to taxonomists for standard genome sequencing and annotation.</title>
        <authorList>
            <consortium name="The Broad Institute Genomics Platform"/>
            <consortium name="The Broad Institute Genome Sequencing Center for Infectious Disease"/>
            <person name="Wu L."/>
            <person name="Ma J."/>
        </authorList>
    </citation>
    <scope>NUCLEOTIDE SEQUENCE [LARGE SCALE GENOMIC DNA]</scope>
    <source>
        <strain evidence="5">CCUG 58938</strain>
    </source>
</reference>
<evidence type="ECO:0000313" key="4">
    <source>
        <dbReference type="EMBL" id="MFD0998857.1"/>
    </source>
</evidence>
<dbReference type="SUPFAM" id="SSF52266">
    <property type="entry name" value="SGNH hydrolase"/>
    <property type="match status" value="1"/>
</dbReference>
<protein>
    <submittedName>
        <fullName evidence="4">Sialate O-acetylesterase</fullName>
    </submittedName>
</protein>
<feature type="chain" id="PRO_5047186992" evidence="2">
    <location>
        <begin position="24"/>
        <end position="369"/>
    </location>
</feature>
<keyword evidence="2" id="KW-0732">Signal</keyword>
<feature type="domain" description="Sialate O-acetylesterase" evidence="3">
    <location>
        <begin position="28"/>
        <end position="272"/>
    </location>
</feature>
<sequence length="369" mass="40608">MKHILLKNFLLLLIASIPSITYSQDPNFHIYLLFGQSNMEGAGAIESQDRTNVDERFRVIGAVTCSGNNTSFTLGKWRTATPPIFRCWTGLGVGDYFGRTMVENLPQHIRVGIVPVAIGGSDIRLFDKENYETYVTNAPDWQKNIISEYGGNPYARLVEVAKLAQKDGVIKGILLHQGETNTNNPSWKNYVQQVVANLKSDLGLGDIPFLAGELLASQGACCGSHNVEVNKLPDVIPNTHVISSSGLVGSDPAHFTSASYRTFGQRYAKKMLELVEVDTSPVTSAEDHKTESQVNVYPVPAVNRAFTIDNIGDISQIEVFTSLGAKIATFDNPNRSASLKIQIDSCQGLLLIKLYDIQKRISYKKILVQ</sequence>
<organism evidence="4 5">
    <name type="scientific">Ohtaekwangia kribbensis</name>
    <dbReference type="NCBI Taxonomy" id="688913"/>
    <lineage>
        <taxon>Bacteria</taxon>
        <taxon>Pseudomonadati</taxon>
        <taxon>Bacteroidota</taxon>
        <taxon>Cytophagia</taxon>
        <taxon>Cytophagales</taxon>
        <taxon>Fulvivirgaceae</taxon>
        <taxon>Ohtaekwangia</taxon>
    </lineage>
</organism>
<evidence type="ECO:0000313" key="5">
    <source>
        <dbReference type="Proteomes" id="UP001597112"/>
    </source>
</evidence>
<evidence type="ECO:0000256" key="1">
    <source>
        <dbReference type="ARBA" id="ARBA00022801"/>
    </source>
</evidence>
<feature type="signal peptide" evidence="2">
    <location>
        <begin position="1"/>
        <end position="23"/>
    </location>
</feature>
<evidence type="ECO:0000259" key="3">
    <source>
        <dbReference type="Pfam" id="PF03629"/>
    </source>
</evidence>
<proteinExistence type="predicted"/>
<gene>
    <name evidence="4" type="ORF">ACFQ21_06040</name>
</gene>
<dbReference type="EMBL" id="JBHTKA010000001">
    <property type="protein sequence ID" value="MFD0998857.1"/>
    <property type="molecule type" value="Genomic_DNA"/>
</dbReference>
<dbReference type="PANTHER" id="PTHR31988">
    <property type="entry name" value="ESTERASE, PUTATIVE (DUF303)-RELATED"/>
    <property type="match status" value="1"/>
</dbReference>
<comment type="caution">
    <text evidence="4">The sequence shown here is derived from an EMBL/GenBank/DDBJ whole genome shotgun (WGS) entry which is preliminary data.</text>
</comment>
<accession>A0ABW3JYF2</accession>
<keyword evidence="5" id="KW-1185">Reference proteome</keyword>
<dbReference type="InterPro" id="IPR036514">
    <property type="entry name" value="SGNH_hydro_sf"/>
</dbReference>
<dbReference type="Pfam" id="PF03629">
    <property type="entry name" value="SASA"/>
    <property type="match status" value="1"/>
</dbReference>
<dbReference type="InterPro" id="IPR005181">
    <property type="entry name" value="SASA"/>
</dbReference>
<keyword evidence="1" id="KW-0378">Hydrolase</keyword>